<keyword evidence="4" id="KW-1185">Reference proteome</keyword>
<feature type="domain" description="Glutaredoxin" evidence="2">
    <location>
        <begin position="99"/>
        <end position="166"/>
    </location>
</feature>
<feature type="region of interest" description="Disordered" evidence="1">
    <location>
        <begin position="1"/>
        <end position="25"/>
    </location>
</feature>
<feature type="compositionally biased region" description="Polar residues" evidence="1">
    <location>
        <begin position="1"/>
        <end position="16"/>
    </location>
</feature>
<gene>
    <name evidence="3" type="ORF">M6B38_235480</name>
</gene>
<dbReference type="SUPFAM" id="SSF52833">
    <property type="entry name" value="Thioredoxin-like"/>
    <property type="match status" value="1"/>
</dbReference>
<evidence type="ECO:0000259" key="2">
    <source>
        <dbReference type="Pfam" id="PF00462"/>
    </source>
</evidence>
<dbReference type="Gene3D" id="3.40.30.10">
    <property type="entry name" value="Glutaredoxin"/>
    <property type="match status" value="1"/>
</dbReference>
<evidence type="ECO:0000313" key="3">
    <source>
        <dbReference type="EMBL" id="KAJ6793675.1"/>
    </source>
</evidence>
<dbReference type="Proteomes" id="UP001140949">
    <property type="component" value="Unassembled WGS sequence"/>
</dbReference>
<proteinExistence type="predicted"/>
<evidence type="ECO:0000256" key="1">
    <source>
        <dbReference type="SAM" id="MobiDB-lite"/>
    </source>
</evidence>
<organism evidence="3 4">
    <name type="scientific">Iris pallida</name>
    <name type="common">Sweet iris</name>
    <dbReference type="NCBI Taxonomy" id="29817"/>
    <lineage>
        <taxon>Eukaryota</taxon>
        <taxon>Viridiplantae</taxon>
        <taxon>Streptophyta</taxon>
        <taxon>Embryophyta</taxon>
        <taxon>Tracheophyta</taxon>
        <taxon>Spermatophyta</taxon>
        <taxon>Magnoliopsida</taxon>
        <taxon>Liliopsida</taxon>
        <taxon>Asparagales</taxon>
        <taxon>Iridaceae</taxon>
        <taxon>Iridoideae</taxon>
        <taxon>Irideae</taxon>
        <taxon>Iris</taxon>
    </lineage>
</organism>
<dbReference type="InterPro" id="IPR002109">
    <property type="entry name" value="Glutaredoxin"/>
</dbReference>
<dbReference type="PROSITE" id="PS51354">
    <property type="entry name" value="GLUTAREDOXIN_2"/>
    <property type="match status" value="1"/>
</dbReference>
<reference evidence="3" key="1">
    <citation type="journal article" date="2023" name="GigaByte">
        <title>Genome assembly of the bearded iris, Iris pallida Lam.</title>
        <authorList>
            <person name="Bruccoleri R.E."/>
            <person name="Oakeley E.J."/>
            <person name="Faust A.M.E."/>
            <person name="Altorfer M."/>
            <person name="Dessus-Babus S."/>
            <person name="Burckhardt D."/>
            <person name="Oertli M."/>
            <person name="Naumann U."/>
            <person name="Petersen F."/>
            <person name="Wong J."/>
        </authorList>
    </citation>
    <scope>NUCLEOTIDE SEQUENCE</scope>
    <source>
        <strain evidence="3">GSM-AAB239-AS_SAM_17_03QT</strain>
    </source>
</reference>
<dbReference type="CDD" id="cd03031">
    <property type="entry name" value="GRX_GRX_like"/>
    <property type="match status" value="1"/>
</dbReference>
<name>A0AAX6DPQ4_IRIPA</name>
<dbReference type="PANTHER" id="PTHR45669:SF26">
    <property type="entry name" value="GLUTAREDOXIN DOMAIN-CONTAINING PROTEIN"/>
    <property type="match status" value="1"/>
</dbReference>
<protein>
    <submittedName>
        <fullName evidence="3">Electron transporter</fullName>
    </submittedName>
</protein>
<dbReference type="Pfam" id="PF23733">
    <property type="entry name" value="GRXCR1-2_C"/>
    <property type="match status" value="1"/>
</dbReference>
<accession>A0AAX6DPQ4</accession>
<comment type="caution">
    <text evidence="3">The sequence shown here is derived from an EMBL/GenBank/DDBJ whole genome shotgun (WGS) entry which is preliminary data.</text>
</comment>
<sequence>MWPRWNNTPPRGSTSAAEPDSAPRTASRLHSSFSFKDVHSLLLLLDAPNPNPNPPVPSRKPSIFHRVRIASAALRTWKSLPPAGAAASAAAAAGDRRIVVYYTSLRVVRKTFEDCRAVVSILRGFRVAVDERDLSMDSGFLGELRGILGGRRQLSLPRVFIGGRHIGGAEEVQLLHESGELKKLVEGLPALEAGTGTGTTCEACAGVRFALCGSCNGSHKYYHSEKAAFRTCSACNENGLVRCPACCSDS</sequence>
<evidence type="ECO:0000313" key="4">
    <source>
        <dbReference type="Proteomes" id="UP001140949"/>
    </source>
</evidence>
<dbReference type="EMBL" id="JANAVB010042819">
    <property type="protein sequence ID" value="KAJ6793675.1"/>
    <property type="molecule type" value="Genomic_DNA"/>
</dbReference>
<dbReference type="AlphaFoldDB" id="A0AAX6DPQ4"/>
<dbReference type="InterPro" id="IPR036249">
    <property type="entry name" value="Thioredoxin-like_sf"/>
</dbReference>
<dbReference type="PANTHER" id="PTHR45669">
    <property type="entry name" value="GLUTAREDOXIN DOMAIN-CONTAINING CYSTEINE-RICH PROTEIN CG12206-RELATED"/>
    <property type="match status" value="1"/>
</dbReference>
<dbReference type="Pfam" id="PF00462">
    <property type="entry name" value="Glutaredoxin"/>
    <property type="match status" value="1"/>
</dbReference>
<reference evidence="3" key="2">
    <citation type="submission" date="2023-04" db="EMBL/GenBank/DDBJ databases">
        <authorList>
            <person name="Bruccoleri R.E."/>
            <person name="Oakeley E.J."/>
            <person name="Faust A.-M."/>
            <person name="Dessus-Babus S."/>
            <person name="Altorfer M."/>
            <person name="Burckhardt D."/>
            <person name="Oertli M."/>
            <person name="Naumann U."/>
            <person name="Petersen F."/>
            <person name="Wong J."/>
        </authorList>
    </citation>
    <scope>NUCLEOTIDE SEQUENCE</scope>
    <source>
        <strain evidence="3">GSM-AAB239-AS_SAM_17_03QT</strain>
        <tissue evidence="3">Leaf</tissue>
    </source>
</reference>